<dbReference type="InterPro" id="IPR017455">
    <property type="entry name" value="Znf_FYVE-rel"/>
</dbReference>
<accession>A0A9W6ZNW6</accession>
<evidence type="ECO:0000256" key="1">
    <source>
        <dbReference type="ARBA" id="ARBA00022723"/>
    </source>
</evidence>
<feature type="compositionally biased region" description="Low complexity" evidence="5">
    <location>
        <begin position="8"/>
        <end position="34"/>
    </location>
</feature>
<reference evidence="8" key="1">
    <citation type="journal article" date="2023" name="Commun. Biol.">
        <title>Genome analysis of Parmales, the sister group of diatoms, reveals the evolutionary specialization of diatoms from phago-mixotrophs to photoautotrophs.</title>
        <authorList>
            <person name="Ban H."/>
            <person name="Sato S."/>
            <person name="Yoshikawa S."/>
            <person name="Yamada K."/>
            <person name="Nakamura Y."/>
            <person name="Ichinomiya M."/>
            <person name="Sato N."/>
            <person name="Blanc-Mathieu R."/>
            <person name="Endo H."/>
            <person name="Kuwata A."/>
            <person name="Ogata H."/>
        </authorList>
    </citation>
    <scope>NUCLEOTIDE SEQUENCE [LARGE SCALE GENOMIC DNA]</scope>
    <source>
        <strain evidence="8">NIES 3700</strain>
    </source>
</reference>
<evidence type="ECO:0000256" key="2">
    <source>
        <dbReference type="ARBA" id="ARBA00022771"/>
    </source>
</evidence>
<feature type="compositionally biased region" description="Low complexity" evidence="5">
    <location>
        <begin position="66"/>
        <end position="83"/>
    </location>
</feature>
<dbReference type="AlphaFoldDB" id="A0A9W6ZNW6"/>
<evidence type="ECO:0000256" key="5">
    <source>
        <dbReference type="SAM" id="MobiDB-lite"/>
    </source>
</evidence>
<dbReference type="InterPro" id="IPR013083">
    <property type="entry name" value="Znf_RING/FYVE/PHD"/>
</dbReference>
<organism evidence="7 8">
    <name type="scientific">Triparma laevis f. longispina</name>
    <dbReference type="NCBI Taxonomy" id="1714387"/>
    <lineage>
        <taxon>Eukaryota</taxon>
        <taxon>Sar</taxon>
        <taxon>Stramenopiles</taxon>
        <taxon>Ochrophyta</taxon>
        <taxon>Bolidophyceae</taxon>
        <taxon>Parmales</taxon>
        <taxon>Triparmaceae</taxon>
        <taxon>Triparma</taxon>
    </lineage>
</organism>
<evidence type="ECO:0000256" key="4">
    <source>
        <dbReference type="PROSITE-ProRule" id="PRU00091"/>
    </source>
</evidence>
<dbReference type="EMBL" id="BRXW01000437">
    <property type="protein sequence ID" value="GMH54712.1"/>
    <property type="molecule type" value="Genomic_DNA"/>
</dbReference>
<feature type="compositionally biased region" description="Basic residues" evidence="5">
    <location>
        <begin position="127"/>
        <end position="148"/>
    </location>
</feature>
<feature type="compositionally biased region" description="Low complexity" evidence="5">
    <location>
        <begin position="307"/>
        <end position="322"/>
    </location>
</feature>
<dbReference type="SUPFAM" id="SSF57903">
    <property type="entry name" value="FYVE/PHD zinc finger"/>
    <property type="match status" value="1"/>
</dbReference>
<dbReference type="Pfam" id="PF01363">
    <property type="entry name" value="FYVE"/>
    <property type="match status" value="1"/>
</dbReference>
<dbReference type="SMART" id="SM00064">
    <property type="entry name" value="FYVE"/>
    <property type="match status" value="1"/>
</dbReference>
<dbReference type="Proteomes" id="UP001165122">
    <property type="component" value="Unassembled WGS sequence"/>
</dbReference>
<feature type="compositionally biased region" description="Low complexity" evidence="5">
    <location>
        <begin position="282"/>
        <end position="299"/>
    </location>
</feature>
<evidence type="ECO:0000313" key="7">
    <source>
        <dbReference type="EMBL" id="GMH54712.1"/>
    </source>
</evidence>
<keyword evidence="2 4" id="KW-0863">Zinc-finger</keyword>
<name>A0A9W6ZNW6_9STRA</name>
<evidence type="ECO:0000256" key="3">
    <source>
        <dbReference type="ARBA" id="ARBA00022833"/>
    </source>
</evidence>
<dbReference type="InterPro" id="IPR000306">
    <property type="entry name" value="Znf_FYVE"/>
</dbReference>
<dbReference type="PANTHER" id="PTHR46319:SF3">
    <property type="entry name" value="ZINC FINGER FYVE DOMAIN-CONTAINING PROTEIN"/>
    <property type="match status" value="1"/>
</dbReference>
<dbReference type="OrthoDB" id="660555at2759"/>
<dbReference type="InterPro" id="IPR011011">
    <property type="entry name" value="Znf_FYVE_PHD"/>
</dbReference>
<feature type="region of interest" description="Disordered" evidence="5">
    <location>
        <begin position="342"/>
        <end position="372"/>
    </location>
</feature>
<keyword evidence="8" id="KW-1185">Reference proteome</keyword>
<dbReference type="PROSITE" id="PS50178">
    <property type="entry name" value="ZF_FYVE"/>
    <property type="match status" value="1"/>
</dbReference>
<protein>
    <recommendedName>
        <fullName evidence="6">FYVE-type domain-containing protein</fullName>
    </recommendedName>
</protein>
<dbReference type="GO" id="GO:0008270">
    <property type="term" value="F:zinc ion binding"/>
    <property type="evidence" value="ECO:0007669"/>
    <property type="project" value="UniProtKB-KW"/>
</dbReference>
<evidence type="ECO:0000313" key="8">
    <source>
        <dbReference type="Proteomes" id="UP001165122"/>
    </source>
</evidence>
<feature type="region of interest" description="Disordered" evidence="5">
    <location>
        <begin position="1"/>
        <end position="212"/>
    </location>
</feature>
<dbReference type="GO" id="GO:0016197">
    <property type="term" value="P:endosomal transport"/>
    <property type="evidence" value="ECO:0007669"/>
    <property type="project" value="TreeGrafter"/>
</dbReference>
<dbReference type="PANTHER" id="PTHR46319">
    <property type="entry name" value="ZINC FINGER FYVE DOMAIN-CONTAINING PROTEIN"/>
    <property type="match status" value="1"/>
</dbReference>
<dbReference type="GO" id="GO:0031901">
    <property type="term" value="C:early endosome membrane"/>
    <property type="evidence" value="ECO:0007669"/>
    <property type="project" value="TreeGrafter"/>
</dbReference>
<comment type="caution">
    <text evidence="7">The sequence shown here is derived from an EMBL/GenBank/DDBJ whole genome shotgun (WGS) entry which is preliminary data.</text>
</comment>
<gene>
    <name evidence="7" type="ORF">TrLO_g10983</name>
</gene>
<proteinExistence type="predicted"/>
<feature type="domain" description="FYVE-type" evidence="6">
    <location>
        <begin position="220"/>
        <end position="278"/>
    </location>
</feature>
<feature type="region of interest" description="Disordered" evidence="5">
    <location>
        <begin position="280"/>
        <end position="322"/>
    </location>
</feature>
<keyword evidence="1" id="KW-0479">Metal-binding</keyword>
<dbReference type="Gene3D" id="3.30.40.10">
    <property type="entry name" value="Zinc/RING finger domain, C3HC4 (zinc finger)"/>
    <property type="match status" value="1"/>
</dbReference>
<keyword evidence="3" id="KW-0862">Zinc</keyword>
<evidence type="ECO:0000259" key="6">
    <source>
        <dbReference type="PROSITE" id="PS50178"/>
    </source>
</evidence>
<sequence>MLSNLIFGPSSAPSSFSSFPSPGTLPSSTSSPLSNDVRYEITDATPDGNVSIKALPRYIVPEEPASSSSDDGFTTDGSSSSSDPLLDILAVDEKDPNACDYYLQGEQQIYPRSPTPPMTTTTNTNNPKRRRSKTKKAKRNKPNSRKNSRQLTNNDGLAPLSDDELSEFFGKSSNRQTPSPNYDAPNQNHNHTRSPSTSPTPSNEEEDTSIQSNTSLWMPDSLCTRCYNCTCQFTLLRRRHHCRVCGQVFCSDCSKHSVERKTGGGRERACVSCFLEVSKGESNSSSSRSAKISSNNSTAKSKKSKSKNSNSDNHSNFNSESGITTIISSSENEDGKLITEVEAEQTIPNPTTRREGSPSINKVFMKSRSRARSSVIVLKTNDEGKKMASEHERDITSNLY</sequence>
<feature type="compositionally biased region" description="Polar residues" evidence="5">
    <location>
        <begin position="171"/>
        <end position="189"/>
    </location>
</feature>